<evidence type="ECO:0000313" key="2">
    <source>
        <dbReference type="Proteomes" id="UP000007013"/>
    </source>
</evidence>
<keyword evidence="2" id="KW-1185">Reference proteome</keyword>
<dbReference type="Proteomes" id="UP000007013">
    <property type="component" value="Chromosome"/>
</dbReference>
<organism evidence="1 2">
    <name type="scientific">Opitutus terrae (strain DSM 11246 / JCM 15787 / PB90-1)</name>
    <dbReference type="NCBI Taxonomy" id="452637"/>
    <lineage>
        <taxon>Bacteria</taxon>
        <taxon>Pseudomonadati</taxon>
        <taxon>Verrucomicrobiota</taxon>
        <taxon>Opitutia</taxon>
        <taxon>Opitutales</taxon>
        <taxon>Opitutaceae</taxon>
        <taxon>Opitutus</taxon>
    </lineage>
</organism>
<reference evidence="1 2" key="1">
    <citation type="journal article" date="2011" name="J. Bacteriol.">
        <title>Genome sequence of the verrucomicrobium Opitutus terrae PB90-1, an abundant inhabitant of rice paddy soil ecosystems.</title>
        <authorList>
            <person name="van Passel M.W."/>
            <person name="Kant R."/>
            <person name="Palva A."/>
            <person name="Copeland A."/>
            <person name="Lucas S."/>
            <person name="Lapidus A."/>
            <person name="Glavina del Rio T."/>
            <person name="Pitluck S."/>
            <person name="Goltsman E."/>
            <person name="Clum A."/>
            <person name="Sun H."/>
            <person name="Schmutz J."/>
            <person name="Larimer F.W."/>
            <person name="Land M.L."/>
            <person name="Hauser L."/>
            <person name="Kyrpides N."/>
            <person name="Mikhailova N."/>
            <person name="Richardson P.P."/>
            <person name="Janssen P.H."/>
            <person name="de Vos W.M."/>
            <person name="Smidt H."/>
        </authorList>
    </citation>
    <scope>NUCLEOTIDE SEQUENCE [LARGE SCALE GENOMIC DNA]</scope>
    <source>
        <strain evidence="2">DSM 11246 / JCM 15787 / PB90-1</strain>
    </source>
</reference>
<dbReference type="eggNOG" id="COG5563">
    <property type="taxonomic scope" value="Bacteria"/>
</dbReference>
<dbReference type="HOGENOM" id="CLU_602483_0_0_0"/>
<dbReference type="AlphaFoldDB" id="B1ZNW3"/>
<gene>
    <name evidence="1" type="ordered locus">Oter_2200</name>
</gene>
<evidence type="ECO:0008006" key="3">
    <source>
        <dbReference type="Google" id="ProtNLM"/>
    </source>
</evidence>
<dbReference type="KEGG" id="ote:Oter_2200"/>
<name>B1ZNW3_OPITP</name>
<evidence type="ECO:0000313" key="1">
    <source>
        <dbReference type="EMBL" id="ACB75483.1"/>
    </source>
</evidence>
<proteinExistence type="predicted"/>
<dbReference type="EMBL" id="CP001032">
    <property type="protein sequence ID" value="ACB75483.1"/>
    <property type="molecule type" value="Genomic_DNA"/>
</dbReference>
<accession>B1ZNW3</accession>
<protein>
    <recommendedName>
        <fullName evidence="3">PEP-CTERM protein-sorting domain-containing protein</fullName>
    </recommendedName>
</protein>
<sequence length="454" mass="47874">MPRRARPYSHADPAVSNPLTICADRSELATGSLLFKALPDAGTFVQSFRDRAIATASNRHLSRTPGALLPSVELRQRFESTILSMNAWNSVASFRPLAALAAGVLLPLYAQAGSYELTDLGDPGWVDYVVPYQPVINNHGQVAYTLLSIYPDYAGFLVSGGTHTRVPTLSDGTGLPGHDNFATDINDSAVIVGNSRINNSSDISHGYYSNAATDVHDISPFPPEEYSDATRVTNNGLVMVSGNQVYSIPDGTFSPVSSYLPPGATLLSLSDDGIFLSQAGGVLYTSQAGVHTPLAGTFTGSLRGFNDHGDILSLSGDTLYLLKGGVSTMLGTMVNLTELNALGDSGVAVGTYNSGIAVDPMNMGTSEQRAFGYVGGAVVDLNTLIDPALGYTLLTANDVNDRGQITGIAYTPDGLYHPYILTPVPEPATYGWIAALVLGGFVLTRHRRCSSATA</sequence>